<gene>
    <name evidence="1" type="ORF">KY290_025234</name>
</gene>
<evidence type="ECO:0000313" key="1">
    <source>
        <dbReference type="EMBL" id="KAH0754964.1"/>
    </source>
</evidence>
<dbReference type="InterPro" id="IPR027417">
    <property type="entry name" value="P-loop_NTPase"/>
</dbReference>
<evidence type="ECO:0000313" key="2">
    <source>
        <dbReference type="Proteomes" id="UP000826656"/>
    </source>
</evidence>
<sequence length="98" mass="11324">MISSYLANKAQLDDHAIHLLFSANCWEKRLLPCELLFSDKNRTRDMCVRRMSWLKPCSVAPEIGLLALDLVVYLDISPEKAGEREEVMEVRNMSQQLE</sequence>
<organism evidence="1 2">
    <name type="scientific">Solanum tuberosum</name>
    <name type="common">Potato</name>
    <dbReference type="NCBI Taxonomy" id="4113"/>
    <lineage>
        <taxon>Eukaryota</taxon>
        <taxon>Viridiplantae</taxon>
        <taxon>Streptophyta</taxon>
        <taxon>Embryophyta</taxon>
        <taxon>Tracheophyta</taxon>
        <taxon>Spermatophyta</taxon>
        <taxon>Magnoliopsida</taxon>
        <taxon>eudicotyledons</taxon>
        <taxon>Gunneridae</taxon>
        <taxon>Pentapetalae</taxon>
        <taxon>asterids</taxon>
        <taxon>lamiids</taxon>
        <taxon>Solanales</taxon>
        <taxon>Solanaceae</taxon>
        <taxon>Solanoideae</taxon>
        <taxon>Solaneae</taxon>
        <taxon>Solanum</taxon>
    </lineage>
</organism>
<reference evidence="1 2" key="1">
    <citation type="journal article" date="2021" name="bioRxiv">
        <title>Chromosome-scale and haplotype-resolved genome assembly of a tetraploid potato cultivar.</title>
        <authorList>
            <person name="Sun H."/>
            <person name="Jiao W.-B."/>
            <person name="Krause K."/>
            <person name="Campoy J.A."/>
            <person name="Goel M."/>
            <person name="Folz-Donahue K."/>
            <person name="Kukat C."/>
            <person name="Huettel B."/>
            <person name="Schneeberger K."/>
        </authorList>
    </citation>
    <scope>NUCLEOTIDE SEQUENCE [LARGE SCALE GENOMIC DNA]</scope>
    <source>
        <strain evidence="1">SolTubOtavaFocal</strain>
        <tissue evidence="1">Leaves</tissue>
    </source>
</reference>
<dbReference type="PANTHER" id="PTHR10344:SF1">
    <property type="entry name" value="THYMIDYLATE KINASE"/>
    <property type="match status" value="1"/>
</dbReference>
<proteinExistence type="predicted"/>
<dbReference type="Gene3D" id="3.40.50.300">
    <property type="entry name" value="P-loop containing nucleotide triphosphate hydrolases"/>
    <property type="match status" value="1"/>
</dbReference>
<name>A0ABQ7USY9_SOLTU</name>
<dbReference type="EMBL" id="JAIVGD010000018">
    <property type="protein sequence ID" value="KAH0754964.1"/>
    <property type="molecule type" value="Genomic_DNA"/>
</dbReference>
<keyword evidence="2" id="KW-1185">Reference proteome</keyword>
<accession>A0ABQ7USY9</accession>
<dbReference type="PANTHER" id="PTHR10344">
    <property type="entry name" value="THYMIDYLATE KINASE"/>
    <property type="match status" value="1"/>
</dbReference>
<comment type="caution">
    <text evidence="1">The sequence shown here is derived from an EMBL/GenBank/DDBJ whole genome shotgun (WGS) entry which is preliminary data.</text>
</comment>
<protein>
    <submittedName>
        <fullName evidence="1">Uncharacterized protein</fullName>
    </submittedName>
</protein>
<dbReference type="Proteomes" id="UP000826656">
    <property type="component" value="Unassembled WGS sequence"/>
</dbReference>